<dbReference type="PANTHER" id="PTHR30349:SF64">
    <property type="entry name" value="PROPHAGE INTEGRASE INTD-RELATED"/>
    <property type="match status" value="1"/>
</dbReference>
<evidence type="ECO:0000256" key="1">
    <source>
        <dbReference type="ARBA" id="ARBA00008857"/>
    </source>
</evidence>
<dbReference type="PANTHER" id="PTHR30349">
    <property type="entry name" value="PHAGE INTEGRASE-RELATED"/>
    <property type="match status" value="1"/>
</dbReference>
<dbReference type="Pfam" id="PF00589">
    <property type="entry name" value="Phage_integrase"/>
    <property type="match status" value="1"/>
</dbReference>
<feature type="compositionally biased region" description="Basic residues" evidence="4">
    <location>
        <begin position="478"/>
        <end position="487"/>
    </location>
</feature>
<dbReference type="InterPro" id="IPR010998">
    <property type="entry name" value="Integrase_recombinase_N"/>
</dbReference>
<dbReference type="AlphaFoldDB" id="A0A8J3J6V4"/>
<dbReference type="EMBL" id="BOMB01000022">
    <property type="protein sequence ID" value="GID13067.1"/>
    <property type="molecule type" value="Genomic_DNA"/>
</dbReference>
<dbReference type="SUPFAM" id="SSF56349">
    <property type="entry name" value="DNA breaking-rejoining enzymes"/>
    <property type="match status" value="1"/>
</dbReference>
<accession>A0A8J3J6V4</accession>
<dbReference type="GO" id="GO:0015074">
    <property type="term" value="P:DNA integration"/>
    <property type="evidence" value="ECO:0007669"/>
    <property type="project" value="InterPro"/>
</dbReference>
<proteinExistence type="inferred from homology"/>
<dbReference type="RefSeq" id="WP_239076807.1">
    <property type="nucleotide sequence ID" value="NZ_BAAAZM010000007.1"/>
</dbReference>
<dbReference type="GO" id="GO:0006310">
    <property type="term" value="P:DNA recombination"/>
    <property type="evidence" value="ECO:0007669"/>
    <property type="project" value="UniProtKB-KW"/>
</dbReference>
<gene>
    <name evidence="6" type="ORF">Aru02nite_39560</name>
</gene>
<dbReference type="Proteomes" id="UP000612808">
    <property type="component" value="Unassembled WGS sequence"/>
</dbReference>
<comment type="similarity">
    <text evidence="1">Belongs to the 'phage' integrase family.</text>
</comment>
<protein>
    <submittedName>
        <fullName evidence="6">Site-specific integrase</fullName>
    </submittedName>
</protein>
<feature type="domain" description="Tyr recombinase" evidence="5">
    <location>
        <begin position="241"/>
        <end position="454"/>
    </location>
</feature>
<sequence>MSTSYDVTVYEIQERKDRKRATKRKNGTDKVYRLRWTVQAKRFERNFAGKALADGFRTGLLHAVKAGDPFDADQGLPLAMLRAQSRRTWLEVARSYVEARWTEWAPKSRRSAVDALATVTVALVSDDRGAPPVAELRHALYSWALNANRWGQTPSDTDARAYAWLARHSLPVTRLLESPVIRDALNACARKMDGKPAAATTVARKRAVLYNALGYAVELELLDYNPIDKVQWKAPAVAEQVDRRVVANTAQVEAILAELPNVDRHGAQYTAFFGCLYYGGMRPAEAASIRRGDCQLPRKGWGRIILAETAPHAGEDWTDDGTTREPRGLKHRAAKETRTVPIPPDLVRLLQAHLDTFGTTEDGRLFRAARGGYLSEAQYGRIWKRARAAALSEEQTASPLVGRPYDLRHAAVSVWLNGGVPAPEVARRVGHGVAVLLKVYAGCIDGEEETVNRRIEQAIRSGRGRGAIGGQNGPNPNRRGRKGRSAA</sequence>
<reference evidence="6" key="1">
    <citation type="submission" date="2021-01" db="EMBL/GenBank/DDBJ databases">
        <title>Whole genome shotgun sequence of Actinocatenispora rupis NBRC 107355.</title>
        <authorList>
            <person name="Komaki H."/>
            <person name="Tamura T."/>
        </authorList>
    </citation>
    <scope>NUCLEOTIDE SEQUENCE</scope>
    <source>
        <strain evidence="6">NBRC 107355</strain>
    </source>
</reference>
<dbReference type="GO" id="GO:0003677">
    <property type="term" value="F:DNA binding"/>
    <property type="evidence" value="ECO:0007669"/>
    <property type="project" value="UniProtKB-KW"/>
</dbReference>
<keyword evidence="7" id="KW-1185">Reference proteome</keyword>
<comment type="caution">
    <text evidence="6">The sequence shown here is derived from an EMBL/GenBank/DDBJ whole genome shotgun (WGS) entry which is preliminary data.</text>
</comment>
<evidence type="ECO:0000256" key="4">
    <source>
        <dbReference type="SAM" id="MobiDB-lite"/>
    </source>
</evidence>
<dbReference type="Gene3D" id="1.10.150.130">
    <property type="match status" value="1"/>
</dbReference>
<dbReference type="Gene3D" id="1.10.443.10">
    <property type="entry name" value="Intergrase catalytic core"/>
    <property type="match status" value="1"/>
</dbReference>
<keyword evidence="3" id="KW-0233">DNA recombination</keyword>
<dbReference type="InterPro" id="IPR002104">
    <property type="entry name" value="Integrase_catalytic"/>
</dbReference>
<keyword evidence="2" id="KW-0238">DNA-binding</keyword>
<evidence type="ECO:0000256" key="2">
    <source>
        <dbReference type="ARBA" id="ARBA00023125"/>
    </source>
</evidence>
<name>A0A8J3J6V4_9ACTN</name>
<dbReference type="InterPro" id="IPR013762">
    <property type="entry name" value="Integrase-like_cat_sf"/>
</dbReference>
<evidence type="ECO:0000313" key="6">
    <source>
        <dbReference type="EMBL" id="GID13067.1"/>
    </source>
</evidence>
<dbReference type="PROSITE" id="PS51898">
    <property type="entry name" value="TYR_RECOMBINASE"/>
    <property type="match status" value="1"/>
</dbReference>
<dbReference type="InterPro" id="IPR050090">
    <property type="entry name" value="Tyrosine_recombinase_XerCD"/>
</dbReference>
<evidence type="ECO:0000259" key="5">
    <source>
        <dbReference type="PROSITE" id="PS51898"/>
    </source>
</evidence>
<feature type="region of interest" description="Disordered" evidence="4">
    <location>
        <begin position="462"/>
        <end position="487"/>
    </location>
</feature>
<organism evidence="6 7">
    <name type="scientific">Actinocatenispora rupis</name>
    <dbReference type="NCBI Taxonomy" id="519421"/>
    <lineage>
        <taxon>Bacteria</taxon>
        <taxon>Bacillati</taxon>
        <taxon>Actinomycetota</taxon>
        <taxon>Actinomycetes</taxon>
        <taxon>Micromonosporales</taxon>
        <taxon>Micromonosporaceae</taxon>
        <taxon>Actinocatenispora</taxon>
    </lineage>
</organism>
<dbReference type="InterPro" id="IPR011010">
    <property type="entry name" value="DNA_brk_join_enz"/>
</dbReference>
<evidence type="ECO:0000313" key="7">
    <source>
        <dbReference type="Proteomes" id="UP000612808"/>
    </source>
</evidence>
<evidence type="ECO:0000256" key="3">
    <source>
        <dbReference type="ARBA" id="ARBA00023172"/>
    </source>
</evidence>